<reference evidence="2 3" key="1">
    <citation type="journal article" date="2015" name="Genome Announc.">
        <title>Genome Sequence of Lactobacillus curieae CCTCC M 2011381T, a Novel Producer of Gamma-aminobutyric Acid.</title>
        <authorList>
            <person name="Wang Y."/>
            <person name="Wang Y."/>
            <person name="Lang C."/>
            <person name="Wei D."/>
            <person name="Xu P."/>
            <person name="Xie J."/>
        </authorList>
    </citation>
    <scope>NUCLEOTIDE SEQUENCE [LARGE SCALE GENOMIC DNA]</scope>
    <source>
        <strain evidence="2 3">CCTCC M 2011381</strain>
    </source>
</reference>
<evidence type="ECO:0000256" key="1">
    <source>
        <dbReference type="SAM" id="SignalP"/>
    </source>
</evidence>
<dbReference type="Proteomes" id="UP000030361">
    <property type="component" value="Chromosome"/>
</dbReference>
<name>A0A1S6QL09_9LACO</name>
<keyword evidence="3" id="KW-1185">Reference proteome</keyword>
<dbReference type="EMBL" id="CP018906">
    <property type="protein sequence ID" value="AQW22289.1"/>
    <property type="molecule type" value="Genomic_DNA"/>
</dbReference>
<evidence type="ECO:0000313" key="3">
    <source>
        <dbReference type="Proteomes" id="UP000030361"/>
    </source>
</evidence>
<keyword evidence="1" id="KW-0732">Signal</keyword>
<accession>A0A1S6QL09</accession>
<organism evidence="2 3">
    <name type="scientific">Lentilactobacillus curieae</name>
    <dbReference type="NCBI Taxonomy" id="1138822"/>
    <lineage>
        <taxon>Bacteria</taxon>
        <taxon>Bacillati</taxon>
        <taxon>Bacillota</taxon>
        <taxon>Bacilli</taxon>
        <taxon>Lactobacillales</taxon>
        <taxon>Lactobacillaceae</taxon>
        <taxon>Lentilactobacillus</taxon>
    </lineage>
</organism>
<evidence type="ECO:0000313" key="2">
    <source>
        <dbReference type="EMBL" id="AQW22289.1"/>
    </source>
</evidence>
<proteinExistence type="predicted"/>
<dbReference type="KEGG" id="lcu:PL11_001115"/>
<protein>
    <submittedName>
        <fullName evidence="2">Uncharacterized protein</fullName>
    </submittedName>
</protein>
<dbReference type="AlphaFoldDB" id="A0A1S6QL09"/>
<feature type="chain" id="PRO_5038786013" evidence="1">
    <location>
        <begin position="20"/>
        <end position="135"/>
    </location>
</feature>
<feature type="signal peptide" evidence="1">
    <location>
        <begin position="1"/>
        <end position="19"/>
    </location>
</feature>
<sequence length="135" mass="15199">MFVALFGLFLAANTQPVSAQASTKTPAKIQGTWYCYKGKSKFSQIKVTPKSVTFDGKKYTPSKKGYKKLSVSKWGSWYMLNKSSKQSQSLGQFKTTKKLIKGSYKKVLIRSYGVGSYDVYTSQKIKHKYTYNALG</sequence>
<dbReference type="eggNOG" id="ENOG5031J9M">
    <property type="taxonomic scope" value="Bacteria"/>
</dbReference>
<gene>
    <name evidence="2" type="ORF">PL11_001115</name>
</gene>